<protein>
    <submittedName>
        <fullName evidence="2">Uncharacterized protein</fullName>
    </submittedName>
</protein>
<sequence length="265" mass="29107">MHLRALVVWLFAVNTTLASLYAAPFEGLAFYKSYLADWEANPTGSKTIAPGCYTFFTSAPNTKKPCDFDQFVDHVYGKAVGYTKQDISGLSINDAAKKIFDNGFKGLKYDLTKLLPGTPSGTHYGEVIRDIANAVQNARQKGVGGQTIQDVYDAFHGIHIERSADQYKGLMRDLKKTWLNKHGLVLNTKGKNTPLGRDNNAPDYDKALKPWKGTPMYATKLAALQTDEKTYLNNPSTKGGQHKGQIVPLVKAKKAFKGAATCLLV</sequence>
<dbReference type="AlphaFoldDB" id="A0A9Q0ANP0"/>
<evidence type="ECO:0000256" key="1">
    <source>
        <dbReference type="SAM" id="SignalP"/>
    </source>
</evidence>
<evidence type="ECO:0000313" key="3">
    <source>
        <dbReference type="Proteomes" id="UP000829685"/>
    </source>
</evidence>
<keyword evidence="1" id="KW-0732">Signal</keyword>
<evidence type="ECO:0000313" key="2">
    <source>
        <dbReference type="EMBL" id="KAI1868780.1"/>
    </source>
</evidence>
<keyword evidence="3" id="KW-1185">Reference proteome</keyword>
<organism evidence="2 3">
    <name type="scientific">Neoarthrinium moseri</name>
    <dbReference type="NCBI Taxonomy" id="1658444"/>
    <lineage>
        <taxon>Eukaryota</taxon>
        <taxon>Fungi</taxon>
        <taxon>Dikarya</taxon>
        <taxon>Ascomycota</taxon>
        <taxon>Pezizomycotina</taxon>
        <taxon>Sordariomycetes</taxon>
        <taxon>Xylariomycetidae</taxon>
        <taxon>Amphisphaeriales</taxon>
        <taxon>Apiosporaceae</taxon>
        <taxon>Neoarthrinium</taxon>
    </lineage>
</organism>
<reference evidence="2" key="1">
    <citation type="submission" date="2021-03" db="EMBL/GenBank/DDBJ databases">
        <title>Revisited historic fungal species revealed as producer of novel bioactive compounds through whole genome sequencing and comparative genomics.</title>
        <authorList>
            <person name="Vignolle G.A."/>
            <person name="Hochenegger N."/>
            <person name="Mach R.L."/>
            <person name="Mach-Aigner A.R."/>
            <person name="Javad Rahimi M."/>
            <person name="Salim K.A."/>
            <person name="Chan C.M."/>
            <person name="Lim L.B.L."/>
            <person name="Cai F."/>
            <person name="Druzhinina I.S."/>
            <person name="U'Ren J.M."/>
            <person name="Derntl C."/>
        </authorList>
    </citation>
    <scope>NUCLEOTIDE SEQUENCE</scope>
    <source>
        <strain evidence="2">TUCIM 5799</strain>
    </source>
</reference>
<feature type="chain" id="PRO_5040375947" evidence="1">
    <location>
        <begin position="19"/>
        <end position="265"/>
    </location>
</feature>
<proteinExistence type="predicted"/>
<dbReference type="Proteomes" id="UP000829685">
    <property type="component" value="Unassembled WGS sequence"/>
</dbReference>
<comment type="caution">
    <text evidence="2">The sequence shown here is derived from an EMBL/GenBank/DDBJ whole genome shotgun (WGS) entry which is preliminary data.</text>
</comment>
<dbReference type="EMBL" id="JAFIMR010000016">
    <property type="protein sequence ID" value="KAI1868780.1"/>
    <property type="molecule type" value="Genomic_DNA"/>
</dbReference>
<accession>A0A9Q0ANP0</accession>
<gene>
    <name evidence="2" type="ORF">JX265_006759</name>
</gene>
<name>A0A9Q0ANP0_9PEZI</name>
<feature type="signal peptide" evidence="1">
    <location>
        <begin position="1"/>
        <end position="18"/>
    </location>
</feature>